<comment type="activity regulation">
    <text evidence="10">Na(+) is not transported, but it plays an essential structural role and its presence is essential for fluoride channel function.</text>
</comment>
<feature type="transmembrane region" description="Helical" evidence="10">
    <location>
        <begin position="36"/>
        <end position="52"/>
    </location>
</feature>
<feature type="transmembrane region" description="Helical" evidence="10">
    <location>
        <begin position="95"/>
        <end position="119"/>
    </location>
</feature>
<dbReference type="EMBL" id="MATO01000002">
    <property type="protein sequence ID" value="OCS94430.1"/>
    <property type="molecule type" value="Genomic_DNA"/>
</dbReference>
<evidence type="ECO:0000313" key="12">
    <source>
        <dbReference type="Proteomes" id="UP000093482"/>
    </source>
</evidence>
<dbReference type="GO" id="GO:0140114">
    <property type="term" value="P:cellular detoxification of fluoride"/>
    <property type="evidence" value="ECO:0007669"/>
    <property type="project" value="UniProtKB-UniRule"/>
</dbReference>
<keyword evidence="3 10" id="KW-0812">Transmembrane</keyword>
<dbReference type="RefSeq" id="WP_066461150.1">
    <property type="nucleotide sequence ID" value="NZ_MATO01000002.1"/>
</dbReference>
<name>A0A1C0Z5A0_9BACL</name>
<dbReference type="HAMAP" id="MF_00454">
    <property type="entry name" value="FluC"/>
    <property type="match status" value="1"/>
</dbReference>
<evidence type="ECO:0000256" key="7">
    <source>
        <dbReference type="ARBA" id="ARBA00035120"/>
    </source>
</evidence>
<protein>
    <recommendedName>
        <fullName evidence="10">Fluoride-specific ion channel FluC</fullName>
    </recommendedName>
</protein>
<keyword evidence="10" id="KW-0813">Transport</keyword>
<proteinExistence type="inferred from homology"/>
<comment type="subcellular location">
    <subcellularLocation>
        <location evidence="1 10">Cell membrane</location>
        <topology evidence="1 10">Multi-pass membrane protein</topology>
    </subcellularLocation>
</comment>
<keyword evidence="12" id="KW-1185">Reference proteome</keyword>
<feature type="binding site" evidence="10">
    <location>
        <position position="78"/>
    </location>
    <ligand>
        <name>Na(+)</name>
        <dbReference type="ChEBI" id="CHEBI:29101"/>
        <note>structural</note>
    </ligand>
</feature>
<keyword evidence="10" id="KW-0915">Sodium</keyword>
<evidence type="ECO:0000256" key="1">
    <source>
        <dbReference type="ARBA" id="ARBA00004651"/>
    </source>
</evidence>
<evidence type="ECO:0000256" key="4">
    <source>
        <dbReference type="ARBA" id="ARBA00022989"/>
    </source>
</evidence>
<dbReference type="Pfam" id="PF02537">
    <property type="entry name" value="CRCB"/>
    <property type="match status" value="1"/>
</dbReference>
<dbReference type="OrthoDB" id="9799631at2"/>
<organism evidence="11 12">
    <name type="scientific">Caryophanon latum</name>
    <dbReference type="NCBI Taxonomy" id="33977"/>
    <lineage>
        <taxon>Bacteria</taxon>
        <taxon>Bacillati</taxon>
        <taxon>Bacillota</taxon>
        <taxon>Bacilli</taxon>
        <taxon>Bacillales</taxon>
        <taxon>Caryophanaceae</taxon>
        <taxon>Caryophanon</taxon>
    </lineage>
</organism>
<dbReference type="GO" id="GO:0046872">
    <property type="term" value="F:metal ion binding"/>
    <property type="evidence" value="ECO:0007669"/>
    <property type="project" value="UniProtKB-KW"/>
</dbReference>
<keyword evidence="6 10" id="KW-0407">Ion channel</keyword>
<comment type="catalytic activity">
    <reaction evidence="8">
        <text>fluoride(in) = fluoride(out)</text>
        <dbReference type="Rhea" id="RHEA:76159"/>
        <dbReference type="ChEBI" id="CHEBI:17051"/>
    </reaction>
    <physiologicalReaction direction="left-to-right" evidence="8">
        <dbReference type="Rhea" id="RHEA:76160"/>
    </physiologicalReaction>
</comment>
<evidence type="ECO:0000256" key="6">
    <source>
        <dbReference type="ARBA" id="ARBA00023303"/>
    </source>
</evidence>
<keyword evidence="5 10" id="KW-0472">Membrane</keyword>
<keyword evidence="2 10" id="KW-1003">Cell membrane</keyword>
<keyword evidence="4 10" id="KW-1133">Transmembrane helix</keyword>
<accession>A0A1C0Z5A0</accession>
<comment type="similarity">
    <text evidence="7 10">Belongs to the fluoride channel Fluc/FEX (TC 1.A.43) family.</text>
</comment>
<keyword evidence="10" id="KW-0406">Ion transport</keyword>
<evidence type="ECO:0000256" key="10">
    <source>
        <dbReference type="HAMAP-Rule" id="MF_00454"/>
    </source>
</evidence>
<feature type="transmembrane region" description="Helical" evidence="10">
    <location>
        <begin position="64"/>
        <end position="83"/>
    </location>
</feature>
<dbReference type="Proteomes" id="UP000093482">
    <property type="component" value="Unassembled WGS sequence"/>
</dbReference>
<dbReference type="GO" id="GO:0062054">
    <property type="term" value="F:fluoride channel activity"/>
    <property type="evidence" value="ECO:0007669"/>
    <property type="project" value="UniProtKB-UniRule"/>
</dbReference>
<sequence>MSNRLSHRVVAALVVGCGGACGVALRYVCIASFSGAALFVANIVGSFCLAYLHERVSGKRNEQVIRLFVMTGMLGSFTTFSSVTYDAFVLFQQSILRGFMYVVVMTFCCIVAAIGGTVVGKR</sequence>
<dbReference type="AlphaFoldDB" id="A0A1C0Z5A0"/>
<evidence type="ECO:0000256" key="8">
    <source>
        <dbReference type="ARBA" id="ARBA00035585"/>
    </source>
</evidence>
<evidence type="ECO:0000256" key="2">
    <source>
        <dbReference type="ARBA" id="ARBA00022475"/>
    </source>
</evidence>
<reference evidence="11 12" key="1">
    <citation type="submission" date="2016-07" db="EMBL/GenBank/DDBJ databases">
        <title>Caryophanon latum genome sequencing.</title>
        <authorList>
            <person name="Verma A."/>
            <person name="Pal Y."/>
            <person name="Krishnamurthi S."/>
        </authorList>
    </citation>
    <scope>NUCLEOTIDE SEQUENCE [LARGE SCALE GENOMIC DNA]</scope>
    <source>
        <strain evidence="11 12">DSM 14151</strain>
    </source>
</reference>
<evidence type="ECO:0000256" key="3">
    <source>
        <dbReference type="ARBA" id="ARBA00022692"/>
    </source>
</evidence>
<comment type="function">
    <text evidence="9 10">Fluoride-specific ion channel. Important for reducing fluoride concentration in the cell, thus reducing its toxicity.</text>
</comment>
<evidence type="ECO:0000256" key="5">
    <source>
        <dbReference type="ARBA" id="ARBA00023136"/>
    </source>
</evidence>
<evidence type="ECO:0000256" key="9">
    <source>
        <dbReference type="ARBA" id="ARBA00049940"/>
    </source>
</evidence>
<comment type="caution">
    <text evidence="11">The sequence shown here is derived from an EMBL/GenBank/DDBJ whole genome shotgun (WGS) entry which is preliminary data.</text>
</comment>
<dbReference type="InterPro" id="IPR003691">
    <property type="entry name" value="FluC"/>
</dbReference>
<keyword evidence="10" id="KW-0479">Metal-binding</keyword>
<feature type="binding site" evidence="10">
    <location>
        <position position="75"/>
    </location>
    <ligand>
        <name>Na(+)</name>
        <dbReference type="ChEBI" id="CHEBI:29101"/>
        <note>structural</note>
    </ligand>
</feature>
<gene>
    <name evidence="10" type="primary">fluC</name>
    <name evidence="10" type="synonym">crcB</name>
    <name evidence="11" type="ORF">A6K76_03710</name>
</gene>
<dbReference type="GO" id="GO:0005886">
    <property type="term" value="C:plasma membrane"/>
    <property type="evidence" value="ECO:0007669"/>
    <property type="project" value="UniProtKB-SubCell"/>
</dbReference>
<evidence type="ECO:0000313" key="11">
    <source>
        <dbReference type="EMBL" id="OCS94430.1"/>
    </source>
</evidence>